<accession>A0A7R8ZIU2</accession>
<dbReference type="InterPro" id="IPR033512">
    <property type="entry name" value="TFG"/>
</dbReference>
<gene>
    <name evidence="2" type="ORF">CTOB1V02_LOCUS3301</name>
</gene>
<feature type="compositionally biased region" description="Low complexity" evidence="1">
    <location>
        <begin position="452"/>
        <end position="461"/>
    </location>
</feature>
<dbReference type="GO" id="GO:0042802">
    <property type="term" value="F:identical protein binding"/>
    <property type="evidence" value="ECO:0007669"/>
    <property type="project" value="InterPro"/>
</dbReference>
<sequence length="474" mass="50091">MSTPVPEESPSALNARRGGGESESQFSSFVLAGKIVIKAQLGDDIRIIPIHNDCLTYDELILMMIRIFKDIAKPEDFETLVVKYKDAEFSFNDIESVNRLQISGLRSELVSIRGQVDSLISRIDSLPLWRSSGGASTPSTSERGNDADFRKESKAVSSQTKTSAFKPIDPLPKELDPLATSMNGPTRSDSESVPARGDVPADSSSAVDLRSSAMMKQERPPSHPSIPEFNSMSIASSFPSAVNPEISQAQAPAQRMAPAPAAPATTTPAQFRGLGQYPVASSQNNVTQLSYPQATSEGSWPGPPQPAYPGSFADRPPASQQQPTYMGGADPSQQQRPPMTYAPVSQGAPSSWGPPVASSAPSAMHHPGPPPQQMQTPGGGYGGQPPHAQTPPTTSANPPPPPQQQQHVSSYRALGPGGHRLMNPYSVGYARGSSPAPGMPPGAPSMAPVPPHHQGGYQPQPGAHPPVSIFQPQS</sequence>
<dbReference type="PANTHER" id="PTHR15335:SF7">
    <property type="entry name" value="PROTEIN TFG"/>
    <property type="match status" value="1"/>
</dbReference>
<name>A0A7R8ZIU2_9CRUS</name>
<evidence type="ECO:0000256" key="1">
    <source>
        <dbReference type="SAM" id="MobiDB-lite"/>
    </source>
</evidence>
<feature type="compositionally biased region" description="Polar residues" evidence="1">
    <location>
        <begin position="279"/>
        <end position="298"/>
    </location>
</feature>
<feature type="compositionally biased region" description="Low complexity" evidence="1">
    <location>
        <begin position="248"/>
        <end position="270"/>
    </location>
</feature>
<feature type="region of interest" description="Disordered" evidence="1">
    <location>
        <begin position="131"/>
        <end position="474"/>
    </location>
</feature>
<dbReference type="OrthoDB" id="1594986at2759"/>
<dbReference type="GO" id="GO:0048208">
    <property type="term" value="P:COPII vesicle coating"/>
    <property type="evidence" value="ECO:0007669"/>
    <property type="project" value="InterPro"/>
</dbReference>
<feature type="compositionally biased region" description="Low complexity" evidence="1">
    <location>
        <begin position="384"/>
        <end position="396"/>
    </location>
</feature>
<organism evidence="2">
    <name type="scientific">Cyprideis torosa</name>
    <dbReference type="NCBI Taxonomy" id="163714"/>
    <lineage>
        <taxon>Eukaryota</taxon>
        <taxon>Metazoa</taxon>
        <taxon>Ecdysozoa</taxon>
        <taxon>Arthropoda</taxon>
        <taxon>Crustacea</taxon>
        <taxon>Oligostraca</taxon>
        <taxon>Ostracoda</taxon>
        <taxon>Podocopa</taxon>
        <taxon>Podocopida</taxon>
        <taxon>Cytherocopina</taxon>
        <taxon>Cytheroidea</taxon>
        <taxon>Cytherideidae</taxon>
        <taxon>Cyprideis</taxon>
    </lineage>
</organism>
<feature type="compositionally biased region" description="Pro residues" evidence="1">
    <location>
        <begin position="437"/>
        <end position="451"/>
    </location>
</feature>
<feature type="region of interest" description="Disordered" evidence="1">
    <location>
        <begin position="1"/>
        <end position="22"/>
    </location>
</feature>
<feature type="compositionally biased region" description="Polar residues" evidence="1">
    <location>
        <begin position="228"/>
        <end position="240"/>
    </location>
</feature>
<protein>
    <submittedName>
        <fullName evidence="2">Uncharacterized protein</fullName>
    </submittedName>
</protein>
<evidence type="ECO:0000313" key="2">
    <source>
        <dbReference type="EMBL" id="CAD7225357.1"/>
    </source>
</evidence>
<dbReference type="AlphaFoldDB" id="A0A7R8ZIU2"/>
<feature type="compositionally biased region" description="Basic and acidic residues" evidence="1">
    <location>
        <begin position="143"/>
        <end position="154"/>
    </location>
</feature>
<proteinExistence type="predicted"/>
<dbReference type="EMBL" id="OB660557">
    <property type="protein sequence ID" value="CAD7225357.1"/>
    <property type="molecule type" value="Genomic_DNA"/>
</dbReference>
<reference evidence="2" key="1">
    <citation type="submission" date="2020-11" db="EMBL/GenBank/DDBJ databases">
        <authorList>
            <person name="Tran Van P."/>
        </authorList>
    </citation>
    <scope>NUCLEOTIDE SEQUENCE</scope>
</reference>
<dbReference type="GO" id="GO:0070971">
    <property type="term" value="C:endoplasmic reticulum exit site"/>
    <property type="evidence" value="ECO:0007669"/>
    <property type="project" value="TreeGrafter"/>
</dbReference>
<dbReference type="SUPFAM" id="SSF54277">
    <property type="entry name" value="CAD &amp; PB1 domains"/>
    <property type="match status" value="1"/>
</dbReference>
<feature type="compositionally biased region" description="Polar residues" evidence="1">
    <location>
        <begin position="133"/>
        <end position="142"/>
    </location>
</feature>
<dbReference type="PANTHER" id="PTHR15335">
    <property type="entry name" value="PROTEIN TFG"/>
    <property type="match status" value="1"/>
</dbReference>